<evidence type="ECO:0000313" key="4">
    <source>
        <dbReference type="EMBL" id="KAL3320206.1"/>
    </source>
</evidence>
<feature type="region of interest" description="UBR4 E3 catalytic module" evidence="1">
    <location>
        <begin position="2103"/>
        <end position="2541"/>
    </location>
</feature>
<feature type="compositionally biased region" description="Low complexity" evidence="2">
    <location>
        <begin position="185"/>
        <end position="196"/>
    </location>
</feature>
<keyword evidence="5" id="KW-1185">Reference proteome</keyword>
<reference evidence="4 5" key="1">
    <citation type="submission" date="2024-11" db="EMBL/GenBank/DDBJ databases">
        <title>Adaptive evolution of stress response genes in parasites aligns with host niche diversity.</title>
        <authorList>
            <person name="Hahn C."/>
            <person name="Resl P."/>
        </authorList>
    </citation>
    <scope>NUCLEOTIDE SEQUENCE [LARGE SCALE GENOMIC DNA]</scope>
    <source>
        <strain evidence="4">EGGRZ-B1_66</strain>
        <tissue evidence="4">Body</tissue>
    </source>
</reference>
<feature type="region of interest" description="Disordered" evidence="2">
    <location>
        <begin position="232"/>
        <end position="300"/>
    </location>
</feature>
<feature type="domain" description="E3 ubiquitin ligase UBR4 C-terminal" evidence="3">
    <location>
        <begin position="2132"/>
        <end position="2522"/>
    </location>
</feature>
<dbReference type="Pfam" id="PF13764">
    <property type="entry name" value="E3_UbLigase_R4"/>
    <property type="match status" value="2"/>
</dbReference>
<name>A0ABD2QKZ7_9PLAT</name>
<dbReference type="PANTHER" id="PTHR21725:SF1">
    <property type="entry name" value="E3 UBIQUITIN-PROTEIN LIGASE UBR4"/>
    <property type="match status" value="1"/>
</dbReference>
<dbReference type="PROSITE" id="PS52043">
    <property type="entry name" value="UBR4_E3"/>
    <property type="match status" value="1"/>
</dbReference>
<comment type="similarity">
    <text evidence="1">Belongs to the UBR4 family.</text>
</comment>
<dbReference type="GO" id="GO:0008270">
    <property type="term" value="F:zinc ion binding"/>
    <property type="evidence" value="ECO:0007669"/>
    <property type="project" value="UniProtKB-KW"/>
</dbReference>
<comment type="caution">
    <text evidence="4">The sequence shown here is derived from an EMBL/GenBank/DDBJ whole genome shotgun (WGS) entry which is preliminary data.</text>
</comment>
<keyword evidence="1" id="KW-0479">Metal-binding</keyword>
<dbReference type="GO" id="GO:0016874">
    <property type="term" value="F:ligase activity"/>
    <property type="evidence" value="ECO:0007669"/>
    <property type="project" value="UniProtKB-KW"/>
</dbReference>
<evidence type="ECO:0000259" key="3">
    <source>
        <dbReference type="Pfam" id="PF13764"/>
    </source>
</evidence>
<keyword evidence="1" id="KW-0863">Zinc-finger</keyword>
<feature type="compositionally biased region" description="Acidic residues" evidence="2">
    <location>
        <begin position="481"/>
        <end position="496"/>
    </location>
</feature>
<dbReference type="InterPro" id="IPR025704">
    <property type="entry name" value="E3_Ub_ligase_UBR4_C"/>
</dbReference>
<feature type="compositionally biased region" description="Low complexity" evidence="2">
    <location>
        <begin position="455"/>
        <end position="479"/>
    </location>
</feature>
<protein>
    <submittedName>
        <fullName evidence="4">Ubiquitin protein ligase E3 component n-recognin 4</fullName>
    </submittedName>
</protein>
<feature type="compositionally biased region" description="Acidic residues" evidence="2">
    <location>
        <begin position="328"/>
        <end position="365"/>
    </location>
</feature>
<feature type="compositionally biased region" description="Low complexity" evidence="2">
    <location>
        <begin position="261"/>
        <end position="272"/>
    </location>
</feature>
<feature type="region of interest" description="Disordered" evidence="2">
    <location>
        <begin position="314"/>
        <end position="398"/>
    </location>
</feature>
<keyword evidence="4" id="KW-0436">Ligase</keyword>
<evidence type="ECO:0000256" key="1">
    <source>
        <dbReference type="PROSITE-ProRule" id="PRU01388"/>
    </source>
</evidence>
<accession>A0ABD2QKZ7</accession>
<dbReference type="SUPFAM" id="SSF48371">
    <property type="entry name" value="ARM repeat"/>
    <property type="match status" value="1"/>
</dbReference>
<evidence type="ECO:0000313" key="5">
    <source>
        <dbReference type="Proteomes" id="UP001626550"/>
    </source>
</evidence>
<keyword evidence="1" id="KW-0862">Zinc</keyword>
<dbReference type="PANTHER" id="PTHR21725">
    <property type="entry name" value="E3 UBIQUITIN-PROTEIN LIGASE UBR4"/>
    <property type="match status" value="1"/>
</dbReference>
<dbReference type="EMBL" id="JBJKFK010000069">
    <property type="protein sequence ID" value="KAL3320206.1"/>
    <property type="molecule type" value="Genomic_DNA"/>
</dbReference>
<dbReference type="InterPro" id="IPR016024">
    <property type="entry name" value="ARM-type_fold"/>
</dbReference>
<feature type="region of interest" description="Disordered" evidence="2">
    <location>
        <begin position="415"/>
        <end position="500"/>
    </location>
</feature>
<dbReference type="InterPro" id="IPR045189">
    <property type="entry name" value="UBR4-like"/>
</dbReference>
<sequence length="2541" mass="286013">MESGNRKVVAKLRRLAWEEMRLIERLDRLFAFGMVCRGSNIDLLVADPLSIGQGNLLSGACELFHASARLAQEMRRPEDLNPELALTCSDMLPEQLKLNFAMRTLDQVQGLPQLMQFLVSNKSLILQHEQSIAKVADILHGHLSQMKELETSTEEPKVAKKIAVPVKEREEVVNKTKESADVGPIRSSAVSSARIRAPGRGSSLYQRIAGRGRNNNSEDAPMERGISILSRMLHLPNPDEAQRRRRGGRRGPETRDRSPQSLRDALSSSARSTFNLLDNLRGNTGEESENSSQEDTDLEDWFSVLDDIAFVDEEREAPEAVQPPALPQEDEEEEDEEDEYEEEEDEEEEDDDEEEEEEEEDEDEFLMIYDDPNRNGDGQEYWTEQNDAPAEERETTDMDEEMLFNLALQLSLRDQGGATESASSPAMAEATDSTFGGGTLLRSLDEPATTRTAQSQDPPDVSPSSNSSTSSIFSPSTSDNELNDDSFTDSSDEETSPAETVQRIVSRMQFAYMLMQLMQVQYTALKQVSKAAGGTGLLQQNLASLEQWDKMARAVKSSVKRLLRALVQFLVEQTESVLQGEKPLDMLFETLSENQATATEQLFLLMKLLTECPVLHPILTQMPFDSNKNASQQCLLSCLAVLDALVAKWREANPVLALGDDTCGQVVCARFQNTALHRKDTLALGLLQCLSGPNLAHWEPFIKTQYWLDHIDQPMGEIQYLLCDACGMREEAGAGACDLPLKLSFLTRNDILTCLRQCSSIARARTPNWHRLCAKKPETLLFLMQSALALERPIARQLLLLLYLALGKRQQQQELVSAFSLLVCENRAGQTLLAQFIRVFLCHWPQVWMRSLVLQIVQSLYEYGTEACKQFLLAQVASLWPQLPTFAPFAAQFVSLTIENEEIRANAVSLLRSRLRALQRHPRHELYWKAPAYEEEEATDLAAVPQAKGPLSASFELEPCLLCHDEWTCAPAPVILHWDTFTASNPSGSSGSRRVDPNSSLIGNLVEGGTQFHTLYKEQMQINQQWEHKFVDSCLRGEKKQEETQAVIWFSDNGPEASSQDPIMVFGPDTVAKSPVVCGNGKGLPVLTNRLIFQYAEFYSNGNEAGERRCFRCRSILLSNQDAYLCSNCGSCGYGKIEFFLVAKRDFSFVQSIHDRDDRDSVLKNITKKNHLNPRMQVLASTTETDAEGWLEGYERLFQLLHNGGCLPFAPLKQLTKVAAEARAISLDCASRNRELWALRGAVVNYDRSEAQLLFNKTEDKRNFVNYKEKEGLFAPSVGGCYQCIVHTVQHCLNALKTMNLQGQNELIDLLFDEALLLLPQKEPVNQLLIALTKDSPARIEALGSKLIDRLCNTVKCQGHWPQFAQLVETDLNLLQLLVNEGGTARLSVLIKLMEALWEGPKPGETVIRGLLAPCARLLTEIMKDSTVREAGRIPLFHHARYTVPNTYLQADSKKLLKDALIAGKCLQKWQKISASASLPADSWISTLLFTPGCGQQALDFLSQVKVAPQTLLQFLVDCVPRLGELVTDRGGLSLDQSVGKRFVRLLQEKASTHDMTHFLLFKARFLPALESLLDRTLRQLSMLENVGNWRIEVNPGSSVSACHWHQSMCAQLGHGSGSGALIGCNPAAVLVLIGDLFSLAQPVKDLSQTNQTRLVKSLLHACVHLRRLVCLRTPHTDQCQTTFHSMLDQLTGVQIRAFLETSLEVLDEYPLTDLHSAAYILRQMCRPVCPLDSLEAPPFSLYLQVWHGHEDFLPTRTTSRNILRSDTRGLGPRIQEVMDYLCTENNLTLDMRLEILCEQQILMPQLRLQDVYQHIWLSNPANANQPMRLVYRIPGLENDNLPYVERLQTRSVQPDQYGNFVVLASHPRGLESIMERLAAIHDAFLGRELVNVSVHMLNYCLKIPECRDLLLRPEMEALPSLLHLLCECVSVGVLQSSHAHSDLHEEITDPLTSLLQRLLESDLHLHDNLDLFQRLLDLIGQHENLEVVRKKIARLPALLVRGDANRMSAIVDFAREKNRLKACQTLLLAVPRDAQGDQLRHLLDSQLNIVSSSLTQLWQLVPRALLYLPEEEAFKADDPDVKSCVAARHLWEPVMNLLRACGGGDIACNDPRFLEPSLDNCSAEDCCRLLFHFLHKLETGKNTGDLGLMAEDLLNEWSIDSQSGVGQFILDLRKETKVRNKQRAQVIRERQLASLNMKLNEKGQLVMMDRSKLLERLTNVDEEKGLCCAICHEGWKTSPDHLLGVYVYVKKRDEERGYCTLTMFTVIHFDCHSRALANSSDGEWAVAQRHNRDVQCNCILPIYPPTDQLVPDYATHLGNYRKILPKETEEYPVIVHNIEWLLRTLATRGKQFHLETGGGSREANLNLLPHLMQVVIQALLQNNAAMVKKELLANLSASNSLYQLALALHVLTPEEWESHKVVMLKNVLRHVRETKSGTDIPFADYKDHMCYFGLVNAIYNKLLHNVKCEYELECPWPTALRQFIRTSDDVFLAKIPKLIENELDQDLLNCDSLEELCDLTGLLGKVGTDELLAILQQETS</sequence>
<proteinExistence type="inferred from homology"/>
<gene>
    <name evidence="4" type="primary">UBR4_1</name>
    <name evidence="4" type="ORF">Ciccas_001120</name>
</gene>
<evidence type="ECO:0000256" key="2">
    <source>
        <dbReference type="SAM" id="MobiDB-lite"/>
    </source>
</evidence>
<feature type="region of interest" description="Disordered" evidence="2">
    <location>
        <begin position="175"/>
        <end position="199"/>
    </location>
</feature>
<feature type="domain" description="E3 ubiquitin ligase UBR4 C-terminal" evidence="3">
    <location>
        <begin position="1764"/>
        <end position="2012"/>
    </location>
</feature>
<feature type="compositionally biased region" description="Acidic residues" evidence="2">
    <location>
        <begin position="286"/>
        <end position="300"/>
    </location>
</feature>
<dbReference type="Proteomes" id="UP001626550">
    <property type="component" value="Unassembled WGS sequence"/>
</dbReference>
<organism evidence="4 5">
    <name type="scientific">Cichlidogyrus casuarinus</name>
    <dbReference type="NCBI Taxonomy" id="1844966"/>
    <lineage>
        <taxon>Eukaryota</taxon>
        <taxon>Metazoa</taxon>
        <taxon>Spiralia</taxon>
        <taxon>Lophotrochozoa</taxon>
        <taxon>Platyhelminthes</taxon>
        <taxon>Monogenea</taxon>
        <taxon>Monopisthocotylea</taxon>
        <taxon>Dactylogyridea</taxon>
        <taxon>Ancyrocephalidae</taxon>
        <taxon>Cichlidogyrus</taxon>
    </lineage>
</organism>